<dbReference type="GO" id="GO:0009318">
    <property type="term" value="C:exodeoxyribonuclease VII complex"/>
    <property type="evidence" value="ECO:0007669"/>
    <property type="project" value="UniProtKB-UniRule"/>
</dbReference>
<dbReference type="CDD" id="cd04489">
    <property type="entry name" value="ExoVII_LU_OBF"/>
    <property type="match status" value="1"/>
</dbReference>
<dbReference type="InterPro" id="IPR025824">
    <property type="entry name" value="OB-fold_nuc-bd_dom"/>
</dbReference>
<keyword evidence="4 5" id="KW-0269">Exonuclease</keyword>
<evidence type="ECO:0000256" key="1">
    <source>
        <dbReference type="ARBA" id="ARBA00022490"/>
    </source>
</evidence>
<name>A0A7D9H8R1_9GAMM</name>
<dbReference type="Pfam" id="PF13742">
    <property type="entry name" value="tRNA_anti_2"/>
    <property type="match status" value="1"/>
</dbReference>
<evidence type="ECO:0000256" key="4">
    <source>
        <dbReference type="ARBA" id="ARBA00022839"/>
    </source>
</evidence>
<dbReference type="AlphaFoldDB" id="A0A7D9H8R1"/>
<accession>A0A7D9H8R1</accession>
<dbReference type="EC" id="3.1.11.6" evidence="5"/>
<evidence type="ECO:0000313" key="9">
    <source>
        <dbReference type="EMBL" id="VUX55918.1"/>
    </source>
</evidence>
<comment type="similarity">
    <text evidence="5 6">Belongs to the XseA family.</text>
</comment>
<feature type="domain" description="OB-fold nucleic acid binding" evidence="8">
    <location>
        <begin position="14"/>
        <end position="107"/>
    </location>
</feature>
<evidence type="ECO:0000259" key="7">
    <source>
        <dbReference type="Pfam" id="PF02601"/>
    </source>
</evidence>
<dbReference type="GO" id="GO:0008855">
    <property type="term" value="F:exodeoxyribonuclease VII activity"/>
    <property type="evidence" value="ECO:0007669"/>
    <property type="project" value="UniProtKB-UniRule"/>
</dbReference>
<evidence type="ECO:0000259" key="8">
    <source>
        <dbReference type="Pfam" id="PF13742"/>
    </source>
</evidence>
<organism evidence="9">
    <name type="scientific">uncultured Woeseiaceae bacterium</name>
    <dbReference type="NCBI Taxonomy" id="1983305"/>
    <lineage>
        <taxon>Bacteria</taxon>
        <taxon>Pseudomonadati</taxon>
        <taxon>Pseudomonadota</taxon>
        <taxon>Gammaproteobacteria</taxon>
        <taxon>Woeseiales</taxon>
        <taxon>Woeseiaceae</taxon>
        <taxon>environmental samples</taxon>
    </lineage>
</organism>
<comment type="subcellular location">
    <subcellularLocation>
        <location evidence="5 6">Cytoplasm</location>
    </subcellularLocation>
</comment>
<dbReference type="PANTHER" id="PTHR30008:SF0">
    <property type="entry name" value="EXODEOXYRIBONUCLEASE 7 LARGE SUBUNIT"/>
    <property type="match status" value="1"/>
</dbReference>
<comment type="function">
    <text evidence="5">Bidirectionally degrades single-stranded DNA into large acid-insoluble oligonucleotides, which are then degraded further into small acid-soluble oligonucleotides.</text>
</comment>
<sequence>MDDLLSISPAQSAISVSELNRQVKTLLEQGLARLWVEGEISNLARPASGHLYFSLKDESSQIRCAWFRQRQRGPTINLKNGDQVLAFGRVSIYEARGDYQLIVEQLEEAGEGELRRRYEALKKKLSDEGLFDEGVKQDLPELPERIGVVTSPSGAAVRDIITVLKRRFPSIPIVIYPSLVQGETAAELISEAIATAVSRNECDVLIVARGGGSLDDLWSFNEEIVARAIHDCPIPIVSAVGHEVDFTIADFVADVRAPTPSGAAELVVPDQAEWLRSLSATAARIALLGRRYLEEKFQTVDWLSRRLTQGSPAAIVARQSDWLRNLQQILTGAIRHDLASRARNVENIRFRLLQRSPAISVQQSMQRLSTLQQRLSGSGTSAVDRLNVRLGLAARALDSVSPLATLDRGYAIVSDEETGAILTDAAKIKPGSGIRAQLARGTLQATVNKADTGSSHDS</sequence>
<dbReference type="PANTHER" id="PTHR30008">
    <property type="entry name" value="EXODEOXYRIBONUCLEASE 7 LARGE SUBUNIT"/>
    <property type="match status" value="1"/>
</dbReference>
<gene>
    <name evidence="5 9" type="primary">xseA</name>
    <name evidence="9" type="ORF">JTBM06_V1_170005</name>
</gene>
<dbReference type="Pfam" id="PF02601">
    <property type="entry name" value="Exonuc_VII_L"/>
    <property type="match status" value="1"/>
</dbReference>
<reference evidence="9" key="1">
    <citation type="submission" date="2019-07" db="EMBL/GenBank/DDBJ databases">
        <authorList>
            <person name="Weber M."/>
            <person name="Kostadinov I."/>
            <person name="Kostadinov D I."/>
        </authorList>
    </citation>
    <scope>NUCLEOTIDE SEQUENCE</scope>
    <source>
        <strain evidence="9">Gfbio:sag-sample-m06:053724c1-46a9-4a36-b237-ea2bf867836b</strain>
    </source>
</reference>
<dbReference type="InterPro" id="IPR003753">
    <property type="entry name" value="Exonuc_VII_L"/>
</dbReference>
<keyword evidence="1 5" id="KW-0963">Cytoplasm</keyword>
<dbReference type="GO" id="GO:0006308">
    <property type="term" value="P:DNA catabolic process"/>
    <property type="evidence" value="ECO:0007669"/>
    <property type="project" value="UniProtKB-UniRule"/>
</dbReference>
<proteinExistence type="inferred from homology"/>
<comment type="catalytic activity">
    <reaction evidence="5 6">
        <text>Exonucleolytic cleavage in either 5'- to 3'- or 3'- to 5'-direction to yield nucleoside 5'-phosphates.</text>
        <dbReference type="EC" id="3.1.11.6"/>
    </reaction>
</comment>
<dbReference type="HAMAP" id="MF_00378">
    <property type="entry name" value="Exonuc_7_L"/>
    <property type="match status" value="1"/>
</dbReference>
<dbReference type="Gene3D" id="2.40.50.1010">
    <property type="match status" value="1"/>
</dbReference>
<dbReference type="EMBL" id="LR633967">
    <property type="protein sequence ID" value="VUX55918.1"/>
    <property type="molecule type" value="Genomic_DNA"/>
</dbReference>
<dbReference type="GO" id="GO:0003676">
    <property type="term" value="F:nucleic acid binding"/>
    <property type="evidence" value="ECO:0007669"/>
    <property type="project" value="InterPro"/>
</dbReference>
<keyword evidence="3 5" id="KW-0378">Hydrolase</keyword>
<evidence type="ECO:0000256" key="3">
    <source>
        <dbReference type="ARBA" id="ARBA00022801"/>
    </source>
</evidence>
<evidence type="ECO:0000256" key="5">
    <source>
        <dbReference type="HAMAP-Rule" id="MF_00378"/>
    </source>
</evidence>
<protein>
    <recommendedName>
        <fullName evidence="5">Exodeoxyribonuclease 7 large subunit</fullName>
        <ecNumber evidence="5">3.1.11.6</ecNumber>
    </recommendedName>
    <alternativeName>
        <fullName evidence="5">Exodeoxyribonuclease VII large subunit</fullName>
        <shortName evidence="5">Exonuclease VII large subunit</shortName>
    </alternativeName>
</protein>
<comment type="subunit">
    <text evidence="5">Heterooligomer composed of large and small subunits.</text>
</comment>
<keyword evidence="2 5" id="KW-0540">Nuclease</keyword>
<evidence type="ECO:0000256" key="6">
    <source>
        <dbReference type="RuleBase" id="RU004355"/>
    </source>
</evidence>
<dbReference type="GO" id="GO:0005737">
    <property type="term" value="C:cytoplasm"/>
    <property type="evidence" value="ECO:0007669"/>
    <property type="project" value="UniProtKB-SubCell"/>
</dbReference>
<dbReference type="NCBIfam" id="TIGR00237">
    <property type="entry name" value="xseA"/>
    <property type="match status" value="1"/>
</dbReference>
<evidence type="ECO:0000256" key="2">
    <source>
        <dbReference type="ARBA" id="ARBA00022722"/>
    </source>
</evidence>
<dbReference type="InterPro" id="IPR020579">
    <property type="entry name" value="Exonuc_VII_lsu_C"/>
</dbReference>
<feature type="domain" description="Exonuclease VII large subunit C-terminal" evidence="7">
    <location>
        <begin position="130"/>
        <end position="445"/>
    </location>
</feature>